<sequence>MDSSKEKTRQEVIFSPWKINYIQKSGFLNGFMNVEIAFDEKRGKVIITGNKKDVTDCVLAMYQTIEGTKSKNFEVEPGRSELLKTDRIIKYIGRKMKQQGLSDVWEVEKETVILFGDDENDFDKMENIIRNALGKVSVSLAKAPGDLLSTAKWKTIERDLRQKSKDCLVVEYQRDKKELVIFTTSDMEDQVQDAVEEFCEKNSIYKEEFSVEAPIAKFMEKHLKSNFTGDLDRLKSNGLVKWEVHANGSIKVEGSSESVQKAKEILNGIARSVHCGPLEIQKRFVKHYFESREGHDSLKTVEASVPCVIEERGSNFSKTVRMGKHQAPQQTFDRPTAEVKGPMSGRSSKHAAMPQSPRNTDDDSISFTVYAETSQNVAKAKKQLESTVMTDWKKKEMHDMEIPSLNRFQIKELQDHARNNHCHITIIPEKEYIEMVGLVSNISDVQQRVFEILRKVDKYKHERENAEVLASIVQWVIIKEGKQMPFMKNENRLIEQAFKAKEKDIKLKVRQTEYKIDFVSMKEWDISSPKTQYDVLRRDPQKETSVQMPSHWANMRPDELVKTVKLQSSDMEYQKVEKEFLATLAGQHNIASIERVQNPTLYTQYMAKKKQMEIANKGTKMNERMLWHGTAHSAVPSIGAHGFNRFYCGKNLTAIGQGVYFATDANYSAIPTYSPPDSSGYKRMYRCLVLTGEYTTGNDSMRTPPPKNPSSPHILYDSVTNYSQSPSMFVIFNDTQAYPEHLITFK</sequence>
<accession>A0ABY7FJG4</accession>
<evidence type="ECO:0000256" key="2">
    <source>
        <dbReference type="ARBA" id="ARBA00022676"/>
    </source>
</evidence>
<feature type="domain" description="WWE" evidence="8">
    <location>
        <begin position="461"/>
        <end position="537"/>
    </location>
</feature>
<dbReference type="Pfam" id="PF02825">
    <property type="entry name" value="WWE"/>
    <property type="match status" value="1"/>
</dbReference>
<comment type="subcellular location">
    <subcellularLocation>
        <location evidence="1">Nucleus</location>
    </subcellularLocation>
</comment>
<dbReference type="Gene3D" id="3.90.228.10">
    <property type="match status" value="1"/>
</dbReference>
<feature type="domain" description="PARP catalytic" evidence="9">
    <location>
        <begin position="548"/>
        <end position="746"/>
    </location>
</feature>
<dbReference type="SUPFAM" id="SSF56399">
    <property type="entry name" value="ADP-ribosylation"/>
    <property type="match status" value="1"/>
</dbReference>
<dbReference type="PANTHER" id="PTHR14453:SF67">
    <property type="entry name" value="POLY [ADP-RIBOSE] POLYMERASE"/>
    <property type="match status" value="1"/>
</dbReference>
<keyword evidence="2 6" id="KW-0328">Glycosyltransferase</keyword>
<keyword evidence="3 6" id="KW-0808">Transferase</keyword>
<dbReference type="InterPro" id="IPR004170">
    <property type="entry name" value="WWE_dom"/>
</dbReference>
<dbReference type="InterPro" id="IPR012317">
    <property type="entry name" value="Poly(ADP-ribose)pol_cat_dom"/>
</dbReference>
<dbReference type="EC" id="2.4.2.-" evidence="6"/>
<evidence type="ECO:0000256" key="5">
    <source>
        <dbReference type="ARBA" id="ARBA00023242"/>
    </source>
</evidence>
<dbReference type="EMBL" id="CP111023">
    <property type="protein sequence ID" value="WAR22333.1"/>
    <property type="molecule type" value="Genomic_DNA"/>
</dbReference>
<protein>
    <recommendedName>
        <fullName evidence="6">Poly [ADP-ribose] polymerase</fullName>
        <shortName evidence="6">PARP</shortName>
        <ecNumber evidence="6">2.4.2.-</ecNumber>
    </recommendedName>
</protein>
<organism evidence="10 11">
    <name type="scientific">Mya arenaria</name>
    <name type="common">Soft-shell clam</name>
    <dbReference type="NCBI Taxonomy" id="6604"/>
    <lineage>
        <taxon>Eukaryota</taxon>
        <taxon>Metazoa</taxon>
        <taxon>Spiralia</taxon>
        <taxon>Lophotrochozoa</taxon>
        <taxon>Mollusca</taxon>
        <taxon>Bivalvia</taxon>
        <taxon>Autobranchia</taxon>
        <taxon>Heteroconchia</taxon>
        <taxon>Euheterodonta</taxon>
        <taxon>Imparidentia</taxon>
        <taxon>Neoheterodontei</taxon>
        <taxon>Myida</taxon>
        <taxon>Myoidea</taxon>
        <taxon>Myidae</taxon>
        <taxon>Mya</taxon>
    </lineage>
</organism>
<gene>
    <name evidence="10" type="ORF">MAR_016307</name>
</gene>
<evidence type="ECO:0000256" key="7">
    <source>
        <dbReference type="SAM" id="MobiDB-lite"/>
    </source>
</evidence>
<evidence type="ECO:0000256" key="1">
    <source>
        <dbReference type="ARBA" id="ARBA00004123"/>
    </source>
</evidence>
<evidence type="ECO:0000256" key="3">
    <source>
        <dbReference type="ARBA" id="ARBA00022679"/>
    </source>
</evidence>
<keyword evidence="11" id="KW-1185">Reference proteome</keyword>
<dbReference type="Proteomes" id="UP001164746">
    <property type="component" value="Chromosome 12"/>
</dbReference>
<dbReference type="PROSITE" id="PS51059">
    <property type="entry name" value="PARP_CATALYTIC"/>
    <property type="match status" value="1"/>
</dbReference>
<dbReference type="InterPro" id="IPR052056">
    <property type="entry name" value="Mono-ARTD/PARP"/>
</dbReference>
<evidence type="ECO:0000313" key="11">
    <source>
        <dbReference type="Proteomes" id="UP001164746"/>
    </source>
</evidence>
<dbReference type="Gene3D" id="3.30.720.50">
    <property type="match status" value="1"/>
</dbReference>
<dbReference type="PANTHER" id="PTHR14453">
    <property type="entry name" value="PARP/ZINC FINGER CCCH TYPE DOMAIN CONTAINING PROTEIN"/>
    <property type="match status" value="1"/>
</dbReference>
<evidence type="ECO:0000313" key="10">
    <source>
        <dbReference type="EMBL" id="WAR22333.1"/>
    </source>
</evidence>
<evidence type="ECO:0000256" key="4">
    <source>
        <dbReference type="ARBA" id="ARBA00023027"/>
    </source>
</evidence>
<name>A0ABY7FJG4_MYAAR</name>
<keyword evidence="4 6" id="KW-0520">NAD</keyword>
<proteinExistence type="predicted"/>
<keyword evidence="5" id="KW-0539">Nucleus</keyword>
<dbReference type="CDD" id="cd01439">
    <property type="entry name" value="TCCD_inducible_PARP_like"/>
    <property type="match status" value="1"/>
</dbReference>
<dbReference type="Pfam" id="PF00644">
    <property type="entry name" value="PARP"/>
    <property type="match status" value="1"/>
</dbReference>
<dbReference type="InterPro" id="IPR037197">
    <property type="entry name" value="WWE_dom_sf"/>
</dbReference>
<reference evidence="10" key="1">
    <citation type="submission" date="2022-11" db="EMBL/GenBank/DDBJ databases">
        <title>Centuries of genome instability and evolution in soft-shell clam transmissible cancer (bioRxiv).</title>
        <authorList>
            <person name="Hart S.F.M."/>
            <person name="Yonemitsu M.A."/>
            <person name="Giersch R.M."/>
            <person name="Beal B.F."/>
            <person name="Arriagada G."/>
            <person name="Davis B.W."/>
            <person name="Ostrander E.A."/>
            <person name="Goff S.P."/>
            <person name="Metzger M.J."/>
        </authorList>
    </citation>
    <scope>NUCLEOTIDE SEQUENCE</scope>
    <source>
        <strain evidence="10">MELC-2E11</strain>
        <tissue evidence="10">Siphon/mantle</tissue>
    </source>
</reference>
<feature type="region of interest" description="Disordered" evidence="7">
    <location>
        <begin position="319"/>
        <end position="362"/>
    </location>
</feature>
<dbReference type="PROSITE" id="PS50918">
    <property type="entry name" value="WWE"/>
    <property type="match status" value="1"/>
</dbReference>
<evidence type="ECO:0000256" key="6">
    <source>
        <dbReference type="RuleBase" id="RU362114"/>
    </source>
</evidence>
<evidence type="ECO:0000259" key="9">
    <source>
        <dbReference type="PROSITE" id="PS51059"/>
    </source>
</evidence>
<evidence type="ECO:0000259" key="8">
    <source>
        <dbReference type="PROSITE" id="PS50918"/>
    </source>
</evidence>
<dbReference type="SUPFAM" id="SSF117839">
    <property type="entry name" value="WWE domain"/>
    <property type="match status" value="1"/>
</dbReference>